<accession>A0AAN6F1Y0</accession>
<dbReference type="Pfam" id="PF00011">
    <property type="entry name" value="HSP20"/>
    <property type="match status" value="1"/>
</dbReference>
<keyword evidence="1" id="KW-0346">Stress response</keyword>
<feature type="compositionally biased region" description="Low complexity" evidence="4">
    <location>
        <begin position="145"/>
        <end position="163"/>
    </location>
</feature>
<evidence type="ECO:0000313" key="7">
    <source>
        <dbReference type="Proteomes" id="UP001161757"/>
    </source>
</evidence>
<evidence type="ECO:0000259" key="5">
    <source>
        <dbReference type="PROSITE" id="PS01031"/>
    </source>
</evidence>
<dbReference type="InterPro" id="IPR008978">
    <property type="entry name" value="HSP20-like_chaperone"/>
</dbReference>
<name>A0AAN6F1Y0_EXODE</name>
<evidence type="ECO:0000256" key="4">
    <source>
        <dbReference type="SAM" id="MobiDB-lite"/>
    </source>
</evidence>
<protein>
    <recommendedName>
        <fullName evidence="5">SHSP domain-containing protein</fullName>
    </recommendedName>
</protein>
<dbReference type="PANTHER" id="PTHR11527">
    <property type="entry name" value="HEAT-SHOCK PROTEIN 20 FAMILY MEMBER"/>
    <property type="match status" value="1"/>
</dbReference>
<comment type="similarity">
    <text evidence="2 3">Belongs to the small heat shock protein (HSP20) family.</text>
</comment>
<proteinExistence type="inferred from homology"/>
<feature type="region of interest" description="Disordered" evidence="4">
    <location>
        <begin position="108"/>
        <end position="171"/>
    </location>
</feature>
<organism evidence="6 7">
    <name type="scientific">Exophiala dermatitidis</name>
    <name type="common">Black yeast-like fungus</name>
    <name type="synonym">Wangiella dermatitidis</name>
    <dbReference type="NCBI Taxonomy" id="5970"/>
    <lineage>
        <taxon>Eukaryota</taxon>
        <taxon>Fungi</taxon>
        <taxon>Dikarya</taxon>
        <taxon>Ascomycota</taxon>
        <taxon>Pezizomycotina</taxon>
        <taxon>Eurotiomycetes</taxon>
        <taxon>Chaetothyriomycetidae</taxon>
        <taxon>Chaetothyriales</taxon>
        <taxon>Herpotrichiellaceae</taxon>
        <taxon>Exophiala</taxon>
    </lineage>
</organism>
<reference evidence="6" key="1">
    <citation type="submission" date="2023-01" db="EMBL/GenBank/DDBJ databases">
        <title>Exophiala dermititidis isolated from Cystic Fibrosis Patient.</title>
        <authorList>
            <person name="Kurbessoian T."/>
            <person name="Crocker A."/>
            <person name="Murante D."/>
            <person name="Hogan D.A."/>
            <person name="Stajich J.E."/>
        </authorList>
    </citation>
    <scope>NUCLEOTIDE SEQUENCE</scope>
    <source>
        <strain evidence="6">Ex8</strain>
    </source>
</reference>
<feature type="domain" description="SHSP" evidence="5">
    <location>
        <begin position="48"/>
        <end position="226"/>
    </location>
</feature>
<dbReference type="Proteomes" id="UP001161757">
    <property type="component" value="Unassembled WGS sequence"/>
</dbReference>
<dbReference type="Gene3D" id="2.60.40.790">
    <property type="match status" value="1"/>
</dbReference>
<dbReference type="CDD" id="cd06464">
    <property type="entry name" value="ACD_sHsps-like"/>
    <property type="match status" value="1"/>
</dbReference>
<evidence type="ECO:0000256" key="1">
    <source>
        <dbReference type="ARBA" id="ARBA00023016"/>
    </source>
</evidence>
<dbReference type="EMBL" id="JAJGCB010000002">
    <property type="protein sequence ID" value="KAJ8994924.1"/>
    <property type="molecule type" value="Genomic_DNA"/>
</dbReference>
<dbReference type="InterPro" id="IPR002068">
    <property type="entry name" value="A-crystallin/Hsp20_dom"/>
</dbReference>
<dbReference type="SUPFAM" id="SSF49764">
    <property type="entry name" value="HSP20-like chaperones"/>
    <property type="match status" value="1"/>
</dbReference>
<dbReference type="AlphaFoldDB" id="A0AAN6F1Y0"/>
<evidence type="ECO:0000256" key="3">
    <source>
        <dbReference type="RuleBase" id="RU003616"/>
    </source>
</evidence>
<evidence type="ECO:0000313" key="6">
    <source>
        <dbReference type="EMBL" id="KAJ8994924.1"/>
    </source>
</evidence>
<dbReference type="InterPro" id="IPR031107">
    <property type="entry name" value="Small_HSP"/>
</dbReference>
<sequence>MAFLYSYPEVEPYPTTYVSHTYPEKGSHLHHLPLPFLGHKVHRLFHDKDQEVHIPKADVRETMSNFYIEVELPGISDKSQLHLRWTSMRTLLVTSKVSRPEIPESELFDVPIIGSAPAPGSDATTKPELPPTENKDGSPPVAGDQQEQQQQPPAEQAKTAAPTTKKEPHLTVHERQIGDLMRAFNFPVDVDRDNTHAKLDAGLLRIVVPKLEHDHAEPVHVPIHTEDA</sequence>
<comment type="caution">
    <text evidence="6">The sequence shown here is derived from an EMBL/GenBank/DDBJ whole genome shotgun (WGS) entry which is preliminary data.</text>
</comment>
<gene>
    <name evidence="6" type="ORF">HRR80_001617</name>
</gene>
<evidence type="ECO:0000256" key="2">
    <source>
        <dbReference type="PROSITE-ProRule" id="PRU00285"/>
    </source>
</evidence>
<dbReference type="PROSITE" id="PS01031">
    <property type="entry name" value="SHSP"/>
    <property type="match status" value="1"/>
</dbReference>